<dbReference type="GO" id="GO:0005385">
    <property type="term" value="F:zinc ion transmembrane transporter activity"/>
    <property type="evidence" value="ECO:0007669"/>
    <property type="project" value="TreeGrafter"/>
</dbReference>
<keyword evidence="12" id="KW-1185">Reference proteome</keyword>
<feature type="transmembrane region" description="Helical" evidence="8">
    <location>
        <begin position="120"/>
        <end position="139"/>
    </location>
</feature>
<feature type="transmembrane region" description="Helical" evidence="8">
    <location>
        <begin position="51"/>
        <end position="73"/>
    </location>
</feature>
<comment type="subcellular location">
    <subcellularLocation>
        <location evidence="1">Membrane</location>
        <topology evidence="1">Multi-pass membrane protein</topology>
    </subcellularLocation>
</comment>
<dbReference type="InterPro" id="IPR058533">
    <property type="entry name" value="Cation_efflux_TM"/>
</dbReference>
<evidence type="ECO:0000313" key="11">
    <source>
        <dbReference type="EMBL" id="GEK20235.1"/>
    </source>
</evidence>
<proteinExistence type="inferred from homology"/>
<keyword evidence="4 8" id="KW-0812">Transmembrane</keyword>
<dbReference type="Proteomes" id="UP000321118">
    <property type="component" value="Unassembled WGS sequence"/>
</dbReference>
<feature type="transmembrane region" description="Helical" evidence="8">
    <location>
        <begin position="160"/>
        <end position="178"/>
    </location>
</feature>
<dbReference type="GO" id="GO:0005886">
    <property type="term" value="C:plasma membrane"/>
    <property type="evidence" value="ECO:0007669"/>
    <property type="project" value="TreeGrafter"/>
</dbReference>
<evidence type="ECO:0000313" key="12">
    <source>
        <dbReference type="Proteomes" id="UP000321118"/>
    </source>
</evidence>
<dbReference type="Gene3D" id="3.30.70.1350">
    <property type="entry name" value="Cation efflux protein, cytoplasmic domain"/>
    <property type="match status" value="1"/>
</dbReference>
<evidence type="ECO:0000259" key="10">
    <source>
        <dbReference type="Pfam" id="PF16916"/>
    </source>
</evidence>
<keyword evidence="6" id="KW-0406">Ion transport</keyword>
<dbReference type="NCBIfam" id="TIGR01297">
    <property type="entry name" value="CDF"/>
    <property type="match status" value="1"/>
</dbReference>
<evidence type="ECO:0000256" key="5">
    <source>
        <dbReference type="ARBA" id="ARBA00022989"/>
    </source>
</evidence>
<keyword evidence="5 8" id="KW-1133">Transmembrane helix</keyword>
<comment type="caution">
    <text evidence="11">The sequence shown here is derived from an EMBL/GenBank/DDBJ whole genome shotgun (WGS) entry which is preliminary data.</text>
</comment>
<evidence type="ECO:0000256" key="7">
    <source>
        <dbReference type="ARBA" id="ARBA00023136"/>
    </source>
</evidence>
<sequence length="303" mass="30775">MGHDHSHSTAAQAHRGRLLAVLLLTLAVLVVEVVGGLVSGSFALIADAGHMLTDAAGVGLALGATALAARPATAARTFGWQRAEILAALVNGLVIAAVGIGVIVGGIARIVTPGEVEAGLMLAVAVVGLAANAVGLLLLRRGQEESLTVRGAYLEVLGDLLGSAAVVAAALVVMATGYLRADGIASVLIGLMIVPRAVALLREVGTVLLEATPRGVDLDAIRAHICGVPGVLGVHDLHAWTITSGVPVLSAHVEVPDDLLSRGEAGRVLGDLRRCLAGHFDVDHCTFQLEPPSTTGTEHHAHA</sequence>
<dbReference type="OrthoDB" id="9809646at2"/>
<keyword evidence="7 8" id="KW-0472">Membrane</keyword>
<evidence type="ECO:0000256" key="4">
    <source>
        <dbReference type="ARBA" id="ARBA00022692"/>
    </source>
</evidence>
<feature type="transmembrane region" description="Helical" evidence="8">
    <location>
        <begin position="21"/>
        <end position="45"/>
    </location>
</feature>
<feature type="transmembrane region" description="Helical" evidence="8">
    <location>
        <begin position="85"/>
        <end position="108"/>
    </location>
</feature>
<reference evidence="11 12" key="1">
    <citation type="submission" date="2019-07" db="EMBL/GenBank/DDBJ databases">
        <title>Whole genome shotgun sequence of Cellulomonas xylanilytica NBRC 101102.</title>
        <authorList>
            <person name="Hosoyama A."/>
            <person name="Uohara A."/>
            <person name="Ohji S."/>
            <person name="Ichikawa N."/>
        </authorList>
    </citation>
    <scope>NUCLEOTIDE SEQUENCE [LARGE SCALE GENOMIC DNA]</scope>
    <source>
        <strain evidence="11 12">NBRC 101102</strain>
    </source>
</reference>
<protein>
    <submittedName>
        <fullName evidence="11">Cation transporter</fullName>
    </submittedName>
</protein>
<dbReference type="Gene3D" id="1.20.1510.10">
    <property type="entry name" value="Cation efflux protein transmembrane domain"/>
    <property type="match status" value="1"/>
</dbReference>
<evidence type="ECO:0000256" key="3">
    <source>
        <dbReference type="ARBA" id="ARBA00022448"/>
    </source>
</evidence>
<dbReference type="InterPro" id="IPR036837">
    <property type="entry name" value="Cation_efflux_CTD_sf"/>
</dbReference>
<evidence type="ECO:0000256" key="6">
    <source>
        <dbReference type="ARBA" id="ARBA00023065"/>
    </source>
</evidence>
<evidence type="ECO:0000256" key="1">
    <source>
        <dbReference type="ARBA" id="ARBA00004141"/>
    </source>
</evidence>
<evidence type="ECO:0000259" key="9">
    <source>
        <dbReference type="Pfam" id="PF01545"/>
    </source>
</evidence>
<dbReference type="PANTHER" id="PTHR11562:SF17">
    <property type="entry name" value="RE54080P-RELATED"/>
    <property type="match status" value="1"/>
</dbReference>
<dbReference type="InterPro" id="IPR002524">
    <property type="entry name" value="Cation_efflux"/>
</dbReference>
<dbReference type="InterPro" id="IPR050681">
    <property type="entry name" value="CDF/SLC30A"/>
</dbReference>
<dbReference type="AlphaFoldDB" id="A0A510V534"/>
<comment type="similarity">
    <text evidence="2">Belongs to the cation diffusion facilitator (CDF) transporter (TC 2.A.4) family. SLC30A subfamily.</text>
</comment>
<evidence type="ECO:0000256" key="2">
    <source>
        <dbReference type="ARBA" id="ARBA00008873"/>
    </source>
</evidence>
<feature type="domain" description="Cation efflux protein cytoplasmic" evidence="10">
    <location>
        <begin position="213"/>
        <end position="291"/>
    </location>
</feature>
<organism evidence="11 12">
    <name type="scientific">Cellulomonas xylanilytica</name>
    <dbReference type="NCBI Taxonomy" id="233583"/>
    <lineage>
        <taxon>Bacteria</taxon>
        <taxon>Bacillati</taxon>
        <taxon>Actinomycetota</taxon>
        <taxon>Actinomycetes</taxon>
        <taxon>Micrococcales</taxon>
        <taxon>Cellulomonadaceae</taxon>
        <taxon>Cellulomonas</taxon>
    </lineage>
</organism>
<dbReference type="EMBL" id="BJUB01000002">
    <property type="protein sequence ID" value="GEK20235.1"/>
    <property type="molecule type" value="Genomic_DNA"/>
</dbReference>
<dbReference type="PANTHER" id="PTHR11562">
    <property type="entry name" value="CATION EFFLUX PROTEIN/ ZINC TRANSPORTER"/>
    <property type="match status" value="1"/>
</dbReference>
<dbReference type="InterPro" id="IPR027469">
    <property type="entry name" value="Cation_efflux_TMD_sf"/>
</dbReference>
<dbReference type="Pfam" id="PF16916">
    <property type="entry name" value="ZT_dimer"/>
    <property type="match status" value="1"/>
</dbReference>
<dbReference type="RefSeq" id="WP_146925735.1">
    <property type="nucleotide sequence ID" value="NZ_BJUB01000002.1"/>
</dbReference>
<feature type="domain" description="Cation efflux protein transmembrane" evidence="9">
    <location>
        <begin position="18"/>
        <end position="209"/>
    </location>
</feature>
<evidence type="ECO:0000256" key="8">
    <source>
        <dbReference type="SAM" id="Phobius"/>
    </source>
</evidence>
<dbReference type="SUPFAM" id="SSF161111">
    <property type="entry name" value="Cation efflux protein transmembrane domain-like"/>
    <property type="match status" value="1"/>
</dbReference>
<dbReference type="Pfam" id="PF01545">
    <property type="entry name" value="Cation_efflux"/>
    <property type="match status" value="1"/>
</dbReference>
<dbReference type="SUPFAM" id="SSF160240">
    <property type="entry name" value="Cation efflux protein cytoplasmic domain-like"/>
    <property type="match status" value="1"/>
</dbReference>
<gene>
    <name evidence="11" type="ORF">CXY01_07550</name>
</gene>
<name>A0A510V534_9CELL</name>
<dbReference type="InterPro" id="IPR027470">
    <property type="entry name" value="Cation_efflux_CTD"/>
</dbReference>
<keyword evidence="3" id="KW-0813">Transport</keyword>
<accession>A0A510V534</accession>